<dbReference type="InterPro" id="IPR009003">
    <property type="entry name" value="Peptidase_S1_PA"/>
</dbReference>
<dbReference type="Proteomes" id="UP000007266">
    <property type="component" value="Linkage group 3"/>
</dbReference>
<organism evidence="3 4">
    <name type="scientific">Tribolium castaneum</name>
    <name type="common">Red flour beetle</name>
    <dbReference type="NCBI Taxonomy" id="7070"/>
    <lineage>
        <taxon>Eukaryota</taxon>
        <taxon>Metazoa</taxon>
        <taxon>Ecdysozoa</taxon>
        <taxon>Arthropoda</taxon>
        <taxon>Hexapoda</taxon>
        <taxon>Insecta</taxon>
        <taxon>Pterygota</taxon>
        <taxon>Neoptera</taxon>
        <taxon>Endopterygota</taxon>
        <taxon>Coleoptera</taxon>
        <taxon>Polyphaga</taxon>
        <taxon>Cucujiformia</taxon>
        <taxon>Tenebrionidae</taxon>
        <taxon>Tenebrionidae incertae sedis</taxon>
        <taxon>Tribolium</taxon>
    </lineage>
</organism>
<protein>
    <recommendedName>
        <fullName evidence="2">Peptidase S1 domain-containing protein</fullName>
    </recommendedName>
</protein>
<dbReference type="Pfam" id="PF00089">
    <property type="entry name" value="Trypsin"/>
    <property type="match status" value="1"/>
</dbReference>
<evidence type="ECO:0000313" key="3">
    <source>
        <dbReference type="EMBL" id="KYB28420.1"/>
    </source>
</evidence>
<feature type="domain" description="Peptidase S1" evidence="2">
    <location>
        <begin position="43"/>
        <end position="117"/>
    </location>
</feature>
<evidence type="ECO:0000313" key="4">
    <source>
        <dbReference type="Proteomes" id="UP000007266"/>
    </source>
</evidence>
<dbReference type="GO" id="GO:0004252">
    <property type="term" value="F:serine-type endopeptidase activity"/>
    <property type="evidence" value="ECO:0007669"/>
    <property type="project" value="InterPro"/>
</dbReference>
<dbReference type="EMBL" id="KQ971327">
    <property type="protein sequence ID" value="KYB28420.1"/>
    <property type="molecule type" value="Genomic_DNA"/>
</dbReference>
<reference evidence="3 4" key="1">
    <citation type="journal article" date="2008" name="Nature">
        <title>The genome of the model beetle and pest Tribolium castaneum.</title>
        <authorList>
            <consortium name="Tribolium Genome Sequencing Consortium"/>
            <person name="Richards S."/>
            <person name="Gibbs R.A."/>
            <person name="Weinstock G.M."/>
            <person name="Brown S.J."/>
            <person name="Denell R."/>
            <person name="Beeman R.W."/>
            <person name="Gibbs R."/>
            <person name="Beeman R.W."/>
            <person name="Brown S.J."/>
            <person name="Bucher G."/>
            <person name="Friedrich M."/>
            <person name="Grimmelikhuijzen C.J."/>
            <person name="Klingler M."/>
            <person name="Lorenzen M."/>
            <person name="Richards S."/>
            <person name="Roth S."/>
            <person name="Schroder R."/>
            <person name="Tautz D."/>
            <person name="Zdobnov E.M."/>
            <person name="Muzny D."/>
            <person name="Gibbs R.A."/>
            <person name="Weinstock G.M."/>
            <person name="Attaway T."/>
            <person name="Bell S."/>
            <person name="Buhay C.J."/>
            <person name="Chandrabose M.N."/>
            <person name="Chavez D."/>
            <person name="Clerk-Blankenburg K.P."/>
            <person name="Cree A."/>
            <person name="Dao M."/>
            <person name="Davis C."/>
            <person name="Chacko J."/>
            <person name="Dinh H."/>
            <person name="Dugan-Rocha S."/>
            <person name="Fowler G."/>
            <person name="Garner T.T."/>
            <person name="Garnes J."/>
            <person name="Gnirke A."/>
            <person name="Hawes A."/>
            <person name="Hernandez J."/>
            <person name="Hines S."/>
            <person name="Holder M."/>
            <person name="Hume J."/>
            <person name="Jhangiani S.N."/>
            <person name="Joshi V."/>
            <person name="Khan Z.M."/>
            <person name="Jackson L."/>
            <person name="Kovar C."/>
            <person name="Kowis A."/>
            <person name="Lee S."/>
            <person name="Lewis L.R."/>
            <person name="Margolis J."/>
            <person name="Morgan M."/>
            <person name="Nazareth L.V."/>
            <person name="Nguyen N."/>
            <person name="Okwuonu G."/>
            <person name="Parker D."/>
            <person name="Richards S."/>
            <person name="Ruiz S.J."/>
            <person name="Santibanez J."/>
            <person name="Savard J."/>
            <person name="Scherer S.E."/>
            <person name="Schneider B."/>
            <person name="Sodergren E."/>
            <person name="Tautz D."/>
            <person name="Vattahil S."/>
            <person name="Villasana D."/>
            <person name="White C.S."/>
            <person name="Wright R."/>
            <person name="Park Y."/>
            <person name="Beeman R.W."/>
            <person name="Lord J."/>
            <person name="Oppert B."/>
            <person name="Lorenzen M."/>
            <person name="Brown S."/>
            <person name="Wang L."/>
            <person name="Savard J."/>
            <person name="Tautz D."/>
            <person name="Richards S."/>
            <person name="Weinstock G."/>
            <person name="Gibbs R.A."/>
            <person name="Liu Y."/>
            <person name="Worley K."/>
            <person name="Weinstock G."/>
            <person name="Elsik C.G."/>
            <person name="Reese J.T."/>
            <person name="Elhaik E."/>
            <person name="Landan G."/>
            <person name="Graur D."/>
            <person name="Arensburger P."/>
            <person name="Atkinson P."/>
            <person name="Beeman R.W."/>
            <person name="Beidler J."/>
            <person name="Brown S.J."/>
            <person name="Demuth J.P."/>
            <person name="Drury D.W."/>
            <person name="Du Y.Z."/>
            <person name="Fujiwara H."/>
            <person name="Lorenzen M."/>
            <person name="Maselli V."/>
            <person name="Osanai M."/>
            <person name="Park Y."/>
            <person name="Robertson H.M."/>
            <person name="Tu Z."/>
            <person name="Wang J.J."/>
            <person name="Wang S."/>
            <person name="Richards S."/>
            <person name="Song H."/>
            <person name="Zhang L."/>
            <person name="Sodergren E."/>
            <person name="Werner D."/>
            <person name="Stanke M."/>
            <person name="Morgenstern B."/>
            <person name="Solovyev V."/>
            <person name="Kosarev P."/>
            <person name="Brown G."/>
            <person name="Chen H.C."/>
            <person name="Ermolaeva O."/>
            <person name="Hlavina W."/>
            <person name="Kapustin Y."/>
            <person name="Kiryutin B."/>
            <person name="Kitts P."/>
            <person name="Maglott D."/>
            <person name="Pruitt K."/>
            <person name="Sapojnikov V."/>
            <person name="Souvorov A."/>
            <person name="Mackey A.J."/>
            <person name="Waterhouse R.M."/>
            <person name="Wyder S."/>
            <person name="Zdobnov E.M."/>
            <person name="Zdobnov E.M."/>
            <person name="Wyder S."/>
            <person name="Kriventseva E.V."/>
            <person name="Kadowaki T."/>
            <person name="Bork P."/>
            <person name="Aranda M."/>
            <person name="Bao R."/>
            <person name="Beermann A."/>
            <person name="Berns N."/>
            <person name="Bolognesi R."/>
            <person name="Bonneton F."/>
            <person name="Bopp D."/>
            <person name="Brown S.J."/>
            <person name="Bucher G."/>
            <person name="Butts T."/>
            <person name="Chaumot A."/>
            <person name="Denell R.E."/>
            <person name="Ferrier D.E."/>
            <person name="Friedrich M."/>
            <person name="Gordon C.M."/>
            <person name="Jindra M."/>
            <person name="Klingler M."/>
            <person name="Lan Q."/>
            <person name="Lattorff H.M."/>
            <person name="Laudet V."/>
            <person name="von Levetsow C."/>
            <person name="Liu Z."/>
            <person name="Lutz R."/>
            <person name="Lynch J.A."/>
            <person name="da Fonseca R.N."/>
            <person name="Posnien N."/>
            <person name="Reuter R."/>
            <person name="Roth S."/>
            <person name="Savard J."/>
            <person name="Schinko J.B."/>
            <person name="Schmitt C."/>
            <person name="Schoppmeier M."/>
            <person name="Schroder R."/>
            <person name="Shippy T.D."/>
            <person name="Simonnet F."/>
            <person name="Marques-Souza H."/>
            <person name="Tautz D."/>
            <person name="Tomoyasu Y."/>
            <person name="Trauner J."/>
            <person name="Van der Zee M."/>
            <person name="Vervoort M."/>
            <person name="Wittkopp N."/>
            <person name="Wimmer E.A."/>
            <person name="Yang X."/>
            <person name="Jones A.K."/>
            <person name="Sattelle D.B."/>
            <person name="Ebert P.R."/>
            <person name="Nelson D."/>
            <person name="Scott J.G."/>
            <person name="Beeman R.W."/>
            <person name="Muthukrishnan S."/>
            <person name="Kramer K.J."/>
            <person name="Arakane Y."/>
            <person name="Beeman R.W."/>
            <person name="Zhu Q."/>
            <person name="Hogenkamp D."/>
            <person name="Dixit R."/>
            <person name="Oppert B."/>
            <person name="Jiang H."/>
            <person name="Zou Z."/>
            <person name="Marshall J."/>
            <person name="Elpidina E."/>
            <person name="Vinokurov K."/>
            <person name="Oppert C."/>
            <person name="Zou Z."/>
            <person name="Evans J."/>
            <person name="Lu Z."/>
            <person name="Zhao P."/>
            <person name="Sumathipala N."/>
            <person name="Altincicek B."/>
            <person name="Vilcinskas A."/>
            <person name="Williams M."/>
            <person name="Hultmark D."/>
            <person name="Hetru C."/>
            <person name="Jiang H."/>
            <person name="Grimmelikhuijzen C.J."/>
            <person name="Hauser F."/>
            <person name="Cazzamali G."/>
            <person name="Williamson M."/>
            <person name="Park Y."/>
            <person name="Li B."/>
            <person name="Tanaka Y."/>
            <person name="Predel R."/>
            <person name="Neupert S."/>
            <person name="Schachtner J."/>
            <person name="Verleyen P."/>
            <person name="Raible F."/>
            <person name="Bork P."/>
            <person name="Friedrich M."/>
            <person name="Walden K.K."/>
            <person name="Robertson H.M."/>
            <person name="Angeli S."/>
            <person name="Foret S."/>
            <person name="Bucher G."/>
            <person name="Schuetz S."/>
            <person name="Maleszka R."/>
            <person name="Wimmer E.A."/>
            <person name="Beeman R.W."/>
            <person name="Lorenzen M."/>
            <person name="Tomoyasu Y."/>
            <person name="Miller S.C."/>
            <person name="Grossmann D."/>
            <person name="Bucher G."/>
        </authorList>
    </citation>
    <scope>NUCLEOTIDE SEQUENCE [LARGE SCALE GENOMIC DNA]</scope>
    <source>
        <strain evidence="3 4">Georgia GA2</strain>
    </source>
</reference>
<name>A0A139WKC7_TRICA</name>
<sequence>MANFKTCVLLWFVIDVTSALDGTEDHTKLLTVKQILDGSVIRSCPGIDIYPHVVLTSAFCLRTESNSTKIIVQGPGYKYTNVTATIHPDYEENTHSDIGVIKINGEEAFKSKSRRIPLVPDVELVGRFGHTKPTMYNVSISLNDCDFCMVEIDERYLLCTWPLTEKPELDSGTPLFIRNIYTTDPENEFAIIAIYTNFNYYTNLYCNEFPDRPLIFTLIYPHLEWVAKVANISYSLANGWPRIS</sequence>
<accession>A0A139WKC7</accession>
<evidence type="ECO:0000256" key="1">
    <source>
        <dbReference type="SAM" id="SignalP"/>
    </source>
</evidence>
<dbReference type="GO" id="GO:0006508">
    <property type="term" value="P:proteolysis"/>
    <property type="evidence" value="ECO:0007669"/>
    <property type="project" value="InterPro"/>
</dbReference>
<dbReference type="Gene3D" id="2.40.10.10">
    <property type="entry name" value="Trypsin-like serine proteases"/>
    <property type="match status" value="1"/>
</dbReference>
<evidence type="ECO:0000259" key="2">
    <source>
        <dbReference type="Pfam" id="PF00089"/>
    </source>
</evidence>
<dbReference type="InterPro" id="IPR001254">
    <property type="entry name" value="Trypsin_dom"/>
</dbReference>
<keyword evidence="4" id="KW-1185">Reference proteome</keyword>
<dbReference type="KEGG" id="tca:103313008"/>
<dbReference type="SUPFAM" id="SSF50494">
    <property type="entry name" value="Trypsin-like serine proteases"/>
    <property type="match status" value="1"/>
</dbReference>
<dbReference type="InterPro" id="IPR043504">
    <property type="entry name" value="Peptidase_S1_PA_chymotrypsin"/>
</dbReference>
<reference evidence="3 4" key="2">
    <citation type="journal article" date="2010" name="Nucleic Acids Res.">
        <title>BeetleBase in 2010: revisions to provide comprehensive genomic information for Tribolium castaneum.</title>
        <authorList>
            <person name="Kim H.S."/>
            <person name="Murphy T."/>
            <person name="Xia J."/>
            <person name="Caragea D."/>
            <person name="Park Y."/>
            <person name="Beeman R.W."/>
            <person name="Lorenzen M.D."/>
            <person name="Butcher S."/>
            <person name="Manak J.R."/>
            <person name="Brown S.J."/>
        </authorList>
    </citation>
    <scope>GENOME REANNOTATION</scope>
    <source>
        <strain evidence="3 4">Georgia GA2</strain>
    </source>
</reference>
<feature type="signal peptide" evidence="1">
    <location>
        <begin position="1"/>
        <end position="19"/>
    </location>
</feature>
<dbReference type="AlphaFoldDB" id="A0A139WKC7"/>
<gene>
    <name evidence="3" type="primary">AUGUSTUS-3.0.2_32557</name>
    <name evidence="3" type="ORF">TcasGA2_TC032557</name>
</gene>
<feature type="chain" id="PRO_5007300149" description="Peptidase S1 domain-containing protein" evidence="1">
    <location>
        <begin position="20"/>
        <end position="244"/>
    </location>
</feature>
<dbReference type="InParanoid" id="A0A139WKC7"/>
<keyword evidence="1" id="KW-0732">Signal</keyword>
<proteinExistence type="predicted"/>